<organism evidence="1 2">
    <name type="scientific">Arsenicicoccus piscis</name>
    <dbReference type="NCBI Taxonomy" id="673954"/>
    <lineage>
        <taxon>Bacteria</taxon>
        <taxon>Bacillati</taxon>
        <taxon>Actinomycetota</taxon>
        <taxon>Actinomycetes</taxon>
        <taxon>Micrococcales</taxon>
        <taxon>Intrasporangiaceae</taxon>
        <taxon>Arsenicicoccus</taxon>
    </lineage>
</organism>
<dbReference type="RefSeq" id="WP_241441177.1">
    <property type="nucleotide sequence ID" value="NZ_BSUJ01000001.1"/>
</dbReference>
<evidence type="ECO:0000313" key="2">
    <source>
        <dbReference type="Proteomes" id="UP001157109"/>
    </source>
</evidence>
<accession>A0ABQ6HQS6</accession>
<proteinExistence type="predicted"/>
<keyword evidence="2" id="KW-1185">Reference proteome</keyword>
<dbReference type="SUPFAM" id="SSF117396">
    <property type="entry name" value="TM1631-like"/>
    <property type="match status" value="1"/>
</dbReference>
<name>A0ABQ6HQS6_9MICO</name>
<dbReference type="Proteomes" id="UP001157109">
    <property type="component" value="Unassembled WGS sequence"/>
</dbReference>
<sequence>MTDETADPGILVGTSGWAYDHWIGVLYPPELPKRRWLERYVQEFGTVELNASYYRWPRQATFGSWERRLPPGFELAVKASRGLTHARRLYAPEKWADIFARDLARLGDRRGPLLLQLPPTLERDDARLDYALGAIPSWIRVAVELRHESWLHDDVFALLERHGAAYVIMSGAHLPCVLRATTDVVYVRMHGPSHDHLYAGSYSEDDLRWWADRCREWQGQGRRVYVYFNNDGHGFAVHNARRLRDLTR</sequence>
<gene>
    <name evidence="1" type="ORF">GCM10025862_28350</name>
</gene>
<dbReference type="PANTHER" id="PTHR30348">
    <property type="entry name" value="UNCHARACTERIZED PROTEIN YECE"/>
    <property type="match status" value="1"/>
</dbReference>
<dbReference type="EMBL" id="BSUJ01000001">
    <property type="protein sequence ID" value="GMA20814.1"/>
    <property type="molecule type" value="Genomic_DNA"/>
</dbReference>
<evidence type="ECO:0000313" key="1">
    <source>
        <dbReference type="EMBL" id="GMA20814.1"/>
    </source>
</evidence>
<evidence type="ECO:0008006" key="3">
    <source>
        <dbReference type="Google" id="ProtNLM"/>
    </source>
</evidence>
<comment type="caution">
    <text evidence="1">The sequence shown here is derived from an EMBL/GenBank/DDBJ whole genome shotgun (WGS) entry which is preliminary data.</text>
</comment>
<dbReference type="PANTHER" id="PTHR30348:SF4">
    <property type="entry name" value="DUF72 DOMAIN-CONTAINING PROTEIN"/>
    <property type="match status" value="1"/>
</dbReference>
<dbReference type="InterPro" id="IPR002763">
    <property type="entry name" value="DUF72"/>
</dbReference>
<dbReference type="InterPro" id="IPR036520">
    <property type="entry name" value="UPF0759_sf"/>
</dbReference>
<dbReference type="Gene3D" id="3.20.20.410">
    <property type="entry name" value="Protein of unknown function UPF0759"/>
    <property type="match status" value="1"/>
</dbReference>
<reference evidence="2" key="1">
    <citation type="journal article" date="2019" name="Int. J. Syst. Evol. Microbiol.">
        <title>The Global Catalogue of Microorganisms (GCM) 10K type strain sequencing project: providing services to taxonomists for standard genome sequencing and annotation.</title>
        <authorList>
            <consortium name="The Broad Institute Genomics Platform"/>
            <consortium name="The Broad Institute Genome Sequencing Center for Infectious Disease"/>
            <person name="Wu L."/>
            <person name="Ma J."/>
        </authorList>
    </citation>
    <scope>NUCLEOTIDE SEQUENCE [LARGE SCALE GENOMIC DNA]</scope>
    <source>
        <strain evidence="2">NBRC 105830</strain>
    </source>
</reference>
<dbReference type="Pfam" id="PF01904">
    <property type="entry name" value="DUF72"/>
    <property type="match status" value="1"/>
</dbReference>
<protein>
    <recommendedName>
        <fullName evidence="3">DUF72 domain-containing protein</fullName>
    </recommendedName>
</protein>